<dbReference type="AlphaFoldDB" id="A0A0A8ZUG7"/>
<reference evidence="1" key="2">
    <citation type="journal article" date="2015" name="Data Brief">
        <title>Shoot transcriptome of the giant reed, Arundo donax.</title>
        <authorList>
            <person name="Barrero R.A."/>
            <person name="Guerrero F.D."/>
            <person name="Moolhuijzen P."/>
            <person name="Goolsby J.A."/>
            <person name="Tidwell J."/>
            <person name="Bellgard S.E."/>
            <person name="Bellgard M.I."/>
        </authorList>
    </citation>
    <scope>NUCLEOTIDE SEQUENCE</scope>
    <source>
        <tissue evidence="1">Shoot tissue taken approximately 20 cm above the soil surface</tissue>
    </source>
</reference>
<dbReference type="EMBL" id="GBRH01256567">
    <property type="protein sequence ID" value="JAD41328.1"/>
    <property type="molecule type" value="Transcribed_RNA"/>
</dbReference>
<proteinExistence type="predicted"/>
<accession>A0A0A8ZUG7</accession>
<reference evidence="1" key="1">
    <citation type="submission" date="2014-09" db="EMBL/GenBank/DDBJ databases">
        <authorList>
            <person name="Magalhaes I.L.F."/>
            <person name="Oliveira U."/>
            <person name="Santos F.R."/>
            <person name="Vidigal T.H.D.A."/>
            <person name="Brescovit A.D."/>
            <person name="Santos A.J."/>
        </authorList>
    </citation>
    <scope>NUCLEOTIDE SEQUENCE</scope>
    <source>
        <tissue evidence="1">Shoot tissue taken approximately 20 cm above the soil surface</tissue>
    </source>
</reference>
<name>A0A0A8ZUG7_ARUDO</name>
<sequence length="46" mass="4801">MTFSLLIAASLHCMFSSSLNPLISNSFIDASVRPSSGKGNVQSPTS</sequence>
<organism evidence="1">
    <name type="scientific">Arundo donax</name>
    <name type="common">Giant reed</name>
    <name type="synonym">Donax arundinaceus</name>
    <dbReference type="NCBI Taxonomy" id="35708"/>
    <lineage>
        <taxon>Eukaryota</taxon>
        <taxon>Viridiplantae</taxon>
        <taxon>Streptophyta</taxon>
        <taxon>Embryophyta</taxon>
        <taxon>Tracheophyta</taxon>
        <taxon>Spermatophyta</taxon>
        <taxon>Magnoliopsida</taxon>
        <taxon>Liliopsida</taxon>
        <taxon>Poales</taxon>
        <taxon>Poaceae</taxon>
        <taxon>PACMAD clade</taxon>
        <taxon>Arundinoideae</taxon>
        <taxon>Arundineae</taxon>
        <taxon>Arundo</taxon>
    </lineage>
</organism>
<protein>
    <submittedName>
        <fullName evidence="1">Uncharacterized protein</fullName>
    </submittedName>
</protein>
<evidence type="ECO:0000313" key="1">
    <source>
        <dbReference type="EMBL" id="JAD41328.1"/>
    </source>
</evidence>